<keyword evidence="2" id="KW-1185">Reference proteome</keyword>
<accession>A0ABS4IBN6</accession>
<dbReference type="Proteomes" id="UP001519344">
    <property type="component" value="Unassembled WGS sequence"/>
</dbReference>
<comment type="caution">
    <text evidence="1">The sequence shown here is derived from an EMBL/GenBank/DDBJ whole genome shotgun (WGS) entry which is preliminary data.</text>
</comment>
<name>A0ABS4IBN6_9BACL</name>
<reference evidence="1 2" key="1">
    <citation type="submission" date="2021-03" db="EMBL/GenBank/DDBJ databases">
        <title>Genomic Encyclopedia of Type Strains, Phase IV (KMG-IV): sequencing the most valuable type-strain genomes for metagenomic binning, comparative biology and taxonomic classification.</title>
        <authorList>
            <person name="Goeker M."/>
        </authorList>
    </citation>
    <scope>NUCLEOTIDE SEQUENCE [LARGE SCALE GENOMIC DNA]</scope>
    <source>
        <strain evidence="1 2">DSM 24950</strain>
    </source>
</reference>
<dbReference type="RefSeq" id="WP_167064880.1">
    <property type="nucleotide sequence ID" value="NZ_JAAOZR010000039.1"/>
</dbReference>
<evidence type="ECO:0000313" key="2">
    <source>
        <dbReference type="Proteomes" id="UP001519344"/>
    </source>
</evidence>
<organism evidence="1 2">
    <name type="scientific">Paenibacillus aceris</name>
    <dbReference type="NCBI Taxonomy" id="869555"/>
    <lineage>
        <taxon>Bacteria</taxon>
        <taxon>Bacillati</taxon>
        <taxon>Bacillota</taxon>
        <taxon>Bacilli</taxon>
        <taxon>Bacillales</taxon>
        <taxon>Paenibacillaceae</taxon>
        <taxon>Paenibacillus</taxon>
    </lineage>
</organism>
<gene>
    <name evidence="1" type="ORF">J2Z65_007055</name>
</gene>
<dbReference type="EMBL" id="JAGGKV010000041">
    <property type="protein sequence ID" value="MBP1967776.1"/>
    <property type="molecule type" value="Genomic_DNA"/>
</dbReference>
<proteinExistence type="predicted"/>
<protein>
    <submittedName>
        <fullName evidence="1">Uncharacterized protein</fullName>
    </submittedName>
</protein>
<evidence type="ECO:0000313" key="1">
    <source>
        <dbReference type="EMBL" id="MBP1967776.1"/>
    </source>
</evidence>
<sequence>MSKVYTLFKEHHITKTELNIFVQRKGGYLNIVDDFVIEKGDASLWIYYSNQINEDFFQKELMEIRQSFNLLPKLIIQIEPSSLEYELSEKMAQEFCESFLNEYSDTVVEDCHGNLYTPQTIFSLECDNEGI</sequence>